<evidence type="ECO:0000313" key="1">
    <source>
        <dbReference type="EMBL" id="BDU16213.1"/>
    </source>
</evidence>
<protein>
    <recommendedName>
        <fullName evidence="3">Lipocalin-like domain-containing protein</fullName>
    </recommendedName>
</protein>
<name>A0ABN6UMX7_9GAMM</name>
<gene>
    <name evidence="1" type="ORF">LA521A_14140</name>
</gene>
<evidence type="ECO:0008006" key="3">
    <source>
        <dbReference type="Google" id="ProtNLM"/>
    </source>
</evidence>
<dbReference type="Proteomes" id="UP001317822">
    <property type="component" value="Chromosome"/>
</dbReference>
<dbReference type="EMBL" id="AP027041">
    <property type="protein sequence ID" value="BDU16213.1"/>
    <property type="molecule type" value="Genomic_DNA"/>
</dbReference>
<accession>A0ABN6UMX7</accession>
<proteinExistence type="predicted"/>
<keyword evidence="2" id="KW-1185">Reference proteome</keyword>
<organism evidence="1 2">
    <name type="scientific">Lysobacter auxotrophicus</name>
    <dbReference type="NCBI Taxonomy" id="2992573"/>
    <lineage>
        <taxon>Bacteria</taxon>
        <taxon>Pseudomonadati</taxon>
        <taxon>Pseudomonadota</taxon>
        <taxon>Gammaproteobacteria</taxon>
        <taxon>Lysobacterales</taxon>
        <taxon>Lysobacteraceae</taxon>
        <taxon>Lysobacter</taxon>
    </lineage>
</organism>
<evidence type="ECO:0000313" key="2">
    <source>
        <dbReference type="Proteomes" id="UP001317822"/>
    </source>
</evidence>
<sequence length="74" mass="8252">MPNETFSAYDEAGNRYTIHVRRTFIEARGSGEERRVEGLRSYHLTDGVVVDRIDAESFAIATNGVALKLRPLGV</sequence>
<dbReference type="RefSeq" id="WP_281781612.1">
    <property type="nucleotide sequence ID" value="NZ_AP027041.1"/>
</dbReference>
<reference evidence="1 2" key="1">
    <citation type="journal article" date="2023" name="Int. J. Syst. Evol. Microbiol.">
        <title>Physiological and genomic analyses of cobalamin (vitamin B12)-auxotrophy of Lysobacter auxotrophicus sp. nov., a methionine-auxotrophic chitinolytic bacterium isolated from chitin-treated soil.</title>
        <authorList>
            <person name="Saito A."/>
            <person name="Dohra H."/>
            <person name="Hamada M."/>
            <person name="Moriuchi R."/>
            <person name="Kotsuchibashi Y."/>
            <person name="Mori K."/>
        </authorList>
    </citation>
    <scope>NUCLEOTIDE SEQUENCE [LARGE SCALE GENOMIC DNA]</scope>
    <source>
        <strain evidence="1 2">5-21a</strain>
    </source>
</reference>